<feature type="compositionally biased region" description="Pro residues" evidence="1">
    <location>
        <begin position="216"/>
        <end position="230"/>
    </location>
</feature>
<feature type="region of interest" description="Disordered" evidence="1">
    <location>
        <begin position="266"/>
        <end position="310"/>
    </location>
</feature>
<feature type="region of interest" description="Disordered" evidence="1">
    <location>
        <begin position="8"/>
        <end position="251"/>
    </location>
</feature>
<accession>A0ABR4NG73</accession>
<feature type="region of interest" description="Disordered" evidence="1">
    <location>
        <begin position="322"/>
        <end position="444"/>
    </location>
</feature>
<protein>
    <submittedName>
        <fullName evidence="2">Uncharacterized protein</fullName>
    </submittedName>
</protein>
<dbReference type="EMBL" id="JADGIZ020000006">
    <property type="protein sequence ID" value="KAL2918527.1"/>
    <property type="molecule type" value="Genomic_DNA"/>
</dbReference>
<evidence type="ECO:0000256" key="1">
    <source>
        <dbReference type="SAM" id="MobiDB-lite"/>
    </source>
</evidence>
<evidence type="ECO:0000313" key="3">
    <source>
        <dbReference type="Proteomes" id="UP001527925"/>
    </source>
</evidence>
<feature type="compositionally biased region" description="Low complexity" evidence="1">
    <location>
        <begin position="125"/>
        <end position="137"/>
    </location>
</feature>
<keyword evidence="3" id="KW-1185">Reference proteome</keyword>
<reference evidence="2 3" key="1">
    <citation type="submission" date="2023-09" db="EMBL/GenBank/DDBJ databases">
        <title>Pangenome analysis of Batrachochytrium dendrobatidis and related Chytrids.</title>
        <authorList>
            <person name="Yacoub M.N."/>
            <person name="Stajich J.E."/>
            <person name="James T.Y."/>
        </authorList>
    </citation>
    <scope>NUCLEOTIDE SEQUENCE [LARGE SCALE GENOMIC DNA]</scope>
    <source>
        <strain evidence="2 3">JEL0888</strain>
    </source>
</reference>
<feature type="region of interest" description="Disordered" evidence="1">
    <location>
        <begin position="798"/>
        <end position="821"/>
    </location>
</feature>
<name>A0ABR4NG73_9FUNG</name>
<feature type="compositionally biased region" description="Basic and acidic residues" evidence="1">
    <location>
        <begin position="141"/>
        <end position="152"/>
    </location>
</feature>
<sequence>MLSLLARIGLAPSPLAGRRALSPLSSSSSTTQKPESARAPSPRADAGCNAGSPQQAISVCSKRRQHSRGAVHPSAQEAAAPPANASAPPADPPPPDAPPRALGGDVARGGAADTDRRAVSQYPASSRSSSLLSLSQLPADQFHRDIARRALTDDDASSRSAATSAETAGVASPAAASHSGLLPHSPPRSTQQCTDSMSQSQTHTQRVPSPSSQSVDPPPSSPPSSPPMALPPQMQQHHDQHDHGPHRRVTATRRSVDAAHRLTLSTAATPGIPDAPQSPLSPTFVQDSACEESLPASESSGTQPPASPSARALLTLSPSATSTKLAATQADVEAPVRRHESVRSERLGAGVDAAASPPDMFLRIPSGRTPRQPSAPHLALPDAAADEPQRRNDAPPAQAINGAMPASAASVDRRPSPGSVSFLMPNGHIHASGRSTSSVASLSERRPSVSMIDLQSAAEGGQPSGVAGFFKGLLPKAASGRSMAAQRSARSSGSVAEGVMASDDALAKAPASGFMGLFGRRASKASNDPGSASDMRHQIPEPRGDLHTVRLPSIQPQQRPPPIGQKSASFTLMGGLQQRTDTTGAAGREPWLFRRLSRKESAQVGKAAQAARRDTGSPLGSKTSFHVSVVIEGPPATLPESTEHTAAGATHGEVIVEHIVLGSEVDQDCAADAEANESVGQLPVVKHLGTASRARQHASGGSGPQADTRAATGGITGGVGGIGGLGGIHHSHTDSNLKDIADARGREASAIGGSGVLQRPASQRASAAQVYPERPAAPSGRASAVSFVPSSQISVSPTTAGAVSHRRNRSSLDFSSAKSRRESVDRLEARKKRLVASSRRMLLELEELKYEKLLATIPRVVSSYELDA</sequence>
<feature type="compositionally biased region" description="Low complexity" evidence="1">
    <location>
        <begin position="73"/>
        <end position="88"/>
    </location>
</feature>
<feature type="compositionally biased region" description="Pro residues" evidence="1">
    <location>
        <begin position="89"/>
        <end position="98"/>
    </location>
</feature>
<feature type="compositionally biased region" description="Low complexity" evidence="1">
    <location>
        <begin position="99"/>
        <end position="112"/>
    </location>
</feature>
<organism evidence="2 3">
    <name type="scientific">Polyrhizophydium stewartii</name>
    <dbReference type="NCBI Taxonomy" id="2732419"/>
    <lineage>
        <taxon>Eukaryota</taxon>
        <taxon>Fungi</taxon>
        <taxon>Fungi incertae sedis</taxon>
        <taxon>Chytridiomycota</taxon>
        <taxon>Chytridiomycota incertae sedis</taxon>
        <taxon>Chytridiomycetes</taxon>
        <taxon>Rhizophydiales</taxon>
        <taxon>Rhizophydiales incertae sedis</taxon>
        <taxon>Polyrhizophydium</taxon>
    </lineage>
</organism>
<gene>
    <name evidence="2" type="ORF">HK105_201928</name>
</gene>
<proteinExistence type="predicted"/>
<dbReference type="Proteomes" id="UP001527925">
    <property type="component" value="Unassembled WGS sequence"/>
</dbReference>
<feature type="compositionally biased region" description="Polar residues" evidence="1">
    <location>
        <begin position="187"/>
        <end position="207"/>
    </location>
</feature>
<feature type="compositionally biased region" description="Basic and acidic residues" evidence="1">
    <location>
        <begin position="334"/>
        <end position="346"/>
    </location>
</feature>
<evidence type="ECO:0000313" key="2">
    <source>
        <dbReference type="EMBL" id="KAL2918527.1"/>
    </source>
</evidence>
<feature type="compositionally biased region" description="Low complexity" evidence="1">
    <location>
        <begin position="158"/>
        <end position="168"/>
    </location>
</feature>
<comment type="caution">
    <text evidence="2">The sequence shown here is derived from an EMBL/GenBank/DDBJ whole genome shotgun (WGS) entry which is preliminary data.</text>
</comment>